<dbReference type="CDD" id="cd00146">
    <property type="entry name" value="PKD"/>
    <property type="match status" value="1"/>
</dbReference>
<keyword evidence="12" id="KW-1185">Reference proteome</keyword>
<feature type="chain" id="PRO_5023097392" evidence="9">
    <location>
        <begin position="23"/>
        <end position="691"/>
    </location>
</feature>
<keyword evidence="5" id="KW-0378">Hydrolase</keyword>
<evidence type="ECO:0000256" key="9">
    <source>
        <dbReference type="SAM" id="SignalP"/>
    </source>
</evidence>
<dbReference type="Proteomes" id="UP000321168">
    <property type="component" value="Unassembled WGS sequence"/>
</dbReference>
<dbReference type="AlphaFoldDB" id="A0A5C6VLI9"/>
<evidence type="ECO:0000313" key="12">
    <source>
        <dbReference type="Proteomes" id="UP000321168"/>
    </source>
</evidence>
<comment type="similarity">
    <text evidence="1">Belongs to the peptidase M43B family.</text>
</comment>
<dbReference type="PROSITE" id="PS50093">
    <property type="entry name" value="PKD"/>
    <property type="match status" value="1"/>
</dbReference>
<dbReference type="InterPro" id="IPR008754">
    <property type="entry name" value="Peptidase_M43"/>
</dbReference>
<keyword evidence="8" id="KW-1015">Disulfide bond</keyword>
<keyword evidence="7" id="KW-0482">Metalloprotease</keyword>
<accession>A0A5C6VLI9</accession>
<reference evidence="11 12" key="1">
    <citation type="submission" date="2019-08" db="EMBL/GenBank/DDBJ databases">
        <title>Genome of Luteibaculum oceani JCM 18817.</title>
        <authorList>
            <person name="Bowman J.P."/>
        </authorList>
    </citation>
    <scope>NUCLEOTIDE SEQUENCE [LARGE SCALE GENOMIC DNA]</scope>
    <source>
        <strain evidence="11 12">JCM 18817</strain>
    </source>
</reference>
<evidence type="ECO:0000256" key="5">
    <source>
        <dbReference type="ARBA" id="ARBA00022801"/>
    </source>
</evidence>
<dbReference type="GO" id="GO:0006508">
    <property type="term" value="P:proteolysis"/>
    <property type="evidence" value="ECO:0007669"/>
    <property type="project" value="UniProtKB-KW"/>
</dbReference>
<keyword evidence="2" id="KW-0645">Protease</keyword>
<dbReference type="Pfam" id="PF05572">
    <property type="entry name" value="Peptidase_M43"/>
    <property type="match status" value="1"/>
</dbReference>
<dbReference type="SUPFAM" id="SSF55486">
    <property type="entry name" value="Metalloproteases ('zincins'), catalytic domain"/>
    <property type="match status" value="1"/>
</dbReference>
<dbReference type="SUPFAM" id="SSF49299">
    <property type="entry name" value="PKD domain"/>
    <property type="match status" value="1"/>
</dbReference>
<evidence type="ECO:0000256" key="3">
    <source>
        <dbReference type="ARBA" id="ARBA00022723"/>
    </source>
</evidence>
<dbReference type="PANTHER" id="PTHR47466:SF1">
    <property type="entry name" value="METALLOPROTEASE MEP1 (AFU_ORTHOLOGUE AFUA_1G07730)-RELATED"/>
    <property type="match status" value="1"/>
</dbReference>
<dbReference type="RefSeq" id="WP_147012613.1">
    <property type="nucleotide sequence ID" value="NZ_VORB01000001.1"/>
</dbReference>
<sequence length="691" mass="76217">MILKKINIGILALLAGISGLKAQHFNCGTVEMTEAYHATHPEWAEKASQLEQRIKKIQASSDEKTGAKSNHLVVPIVFHIIHDGGSENISDAQIKSEVANLNLRYNNEMWDTTEVAPAFKGIIADVGIEFRLPTKDPQGECTTGIIRYRDSRTSSAGDEVKQGRQWDARKYLNVYVVRNIGSGAGGYAYIPGTVGPDIDGIVVRSDLTGTIGTSRGGTRQSTMAHEVGHWLGLRHTWGPTNTPGMASNCEFDDEVEDTPLTTGGFGCNPNRVTCGSLDNVHNYMDYTGCLARMFTNGQKDRMLNFIAGNIGDRGNLTSAANAVVTGTDYPRDSFPDYLCKAEFSLQSATEEICPGSEVSFLDESLFGVDAWKWTFPGGIPSVSTEKNPTILYNESGVYDVTLTIYDDNGDSLVTTKQDYVTVADPGAMDFPAIENFYNPFLFEPAPEGYFTRENPGDDSFWEIVEGMGYRDDRCAGLYTHFVTTFNNVDIMTSGLIQIPDGVFPYMSFAYSHVYKNNEQKNDFLEVSISNDCGLTWDSLTTIAGDEFATASPRENSFEPTSVAQWREKQVELDGYAGESVRIRFKYTHRGGNNVFIDRLEVTEAMSISGLDEVKVDLFPNPTSANSSFQITTDREIEYLVLSNQIGQKIAVNAKQKDSKNWELSVGDISNGIYYFSVITKSGTKTLPVIIK</sequence>
<dbReference type="Gene3D" id="3.40.390.10">
    <property type="entry name" value="Collagenase (Catalytic Domain)"/>
    <property type="match status" value="1"/>
</dbReference>
<feature type="signal peptide" evidence="9">
    <location>
        <begin position="1"/>
        <end position="22"/>
    </location>
</feature>
<dbReference type="GO" id="GO:0046872">
    <property type="term" value="F:metal ion binding"/>
    <property type="evidence" value="ECO:0007669"/>
    <property type="project" value="UniProtKB-KW"/>
</dbReference>
<dbReference type="PANTHER" id="PTHR47466">
    <property type="match status" value="1"/>
</dbReference>
<dbReference type="OrthoDB" id="622252at2"/>
<evidence type="ECO:0000256" key="1">
    <source>
        <dbReference type="ARBA" id="ARBA00008721"/>
    </source>
</evidence>
<feature type="domain" description="PKD" evidence="10">
    <location>
        <begin position="370"/>
        <end position="427"/>
    </location>
</feature>
<proteinExistence type="inferred from homology"/>
<dbReference type="EMBL" id="VORB01000001">
    <property type="protein sequence ID" value="TXC85306.1"/>
    <property type="molecule type" value="Genomic_DNA"/>
</dbReference>
<protein>
    <submittedName>
        <fullName evidence="11">T9SS type A sorting domain-containing protein</fullName>
    </submittedName>
</protein>
<dbReference type="NCBIfam" id="TIGR04183">
    <property type="entry name" value="Por_Secre_tail"/>
    <property type="match status" value="1"/>
</dbReference>
<dbReference type="Pfam" id="PF18911">
    <property type="entry name" value="PKD_4"/>
    <property type="match status" value="1"/>
</dbReference>
<dbReference type="InterPro" id="IPR000601">
    <property type="entry name" value="PKD_dom"/>
</dbReference>
<evidence type="ECO:0000256" key="8">
    <source>
        <dbReference type="ARBA" id="ARBA00023157"/>
    </source>
</evidence>
<dbReference type="Gene3D" id="2.60.120.260">
    <property type="entry name" value="Galactose-binding domain-like"/>
    <property type="match status" value="1"/>
</dbReference>
<dbReference type="InterPro" id="IPR035986">
    <property type="entry name" value="PKD_dom_sf"/>
</dbReference>
<evidence type="ECO:0000256" key="7">
    <source>
        <dbReference type="ARBA" id="ARBA00023049"/>
    </source>
</evidence>
<dbReference type="InterPro" id="IPR022409">
    <property type="entry name" value="PKD/Chitinase_dom"/>
</dbReference>
<dbReference type="InterPro" id="IPR026444">
    <property type="entry name" value="Secre_tail"/>
</dbReference>
<dbReference type="InterPro" id="IPR024079">
    <property type="entry name" value="MetalloPept_cat_dom_sf"/>
</dbReference>
<keyword evidence="4 9" id="KW-0732">Signal</keyword>
<keyword evidence="6" id="KW-0862">Zinc</keyword>
<evidence type="ECO:0000256" key="4">
    <source>
        <dbReference type="ARBA" id="ARBA00022729"/>
    </source>
</evidence>
<evidence type="ECO:0000313" key="11">
    <source>
        <dbReference type="EMBL" id="TXC85306.1"/>
    </source>
</evidence>
<evidence type="ECO:0000259" key="10">
    <source>
        <dbReference type="PROSITE" id="PS50093"/>
    </source>
</evidence>
<dbReference type="InterPro" id="IPR013783">
    <property type="entry name" value="Ig-like_fold"/>
</dbReference>
<dbReference type="GO" id="GO:0008237">
    <property type="term" value="F:metallopeptidase activity"/>
    <property type="evidence" value="ECO:0007669"/>
    <property type="project" value="UniProtKB-KW"/>
</dbReference>
<keyword evidence="3" id="KW-0479">Metal-binding</keyword>
<organism evidence="11 12">
    <name type="scientific">Luteibaculum oceani</name>
    <dbReference type="NCBI Taxonomy" id="1294296"/>
    <lineage>
        <taxon>Bacteria</taxon>
        <taxon>Pseudomonadati</taxon>
        <taxon>Bacteroidota</taxon>
        <taxon>Flavobacteriia</taxon>
        <taxon>Flavobacteriales</taxon>
        <taxon>Luteibaculaceae</taxon>
        <taxon>Luteibaculum</taxon>
    </lineage>
</organism>
<dbReference type="SMART" id="SM00089">
    <property type="entry name" value="PKD"/>
    <property type="match status" value="1"/>
</dbReference>
<name>A0A5C6VLI9_9FLAO</name>
<dbReference type="Gene3D" id="2.60.40.10">
    <property type="entry name" value="Immunoglobulins"/>
    <property type="match status" value="1"/>
</dbReference>
<evidence type="ECO:0000256" key="6">
    <source>
        <dbReference type="ARBA" id="ARBA00022833"/>
    </source>
</evidence>
<comment type="caution">
    <text evidence="11">The sequence shown here is derived from an EMBL/GenBank/DDBJ whole genome shotgun (WGS) entry which is preliminary data.</text>
</comment>
<evidence type="ECO:0000256" key="2">
    <source>
        <dbReference type="ARBA" id="ARBA00022670"/>
    </source>
</evidence>
<gene>
    <name evidence="11" type="ORF">FRX97_01390</name>
</gene>